<dbReference type="InterPro" id="IPR002104">
    <property type="entry name" value="Integrase_catalytic"/>
</dbReference>
<evidence type="ECO:0000256" key="5">
    <source>
        <dbReference type="PROSITE-ProRule" id="PRU01248"/>
    </source>
</evidence>
<dbReference type="Gene3D" id="1.10.443.10">
    <property type="entry name" value="Intergrase catalytic core"/>
    <property type="match status" value="1"/>
</dbReference>
<dbReference type="InterPro" id="IPR044068">
    <property type="entry name" value="CB"/>
</dbReference>
<proteinExistence type="inferred from homology"/>
<feature type="domain" description="Tyr recombinase" evidence="6">
    <location>
        <begin position="124"/>
        <end position="310"/>
    </location>
</feature>
<comment type="similarity">
    <text evidence="1">Belongs to the 'phage' integrase family.</text>
</comment>
<evidence type="ECO:0000256" key="2">
    <source>
        <dbReference type="ARBA" id="ARBA00022908"/>
    </source>
</evidence>
<evidence type="ECO:0000256" key="4">
    <source>
        <dbReference type="ARBA" id="ARBA00023172"/>
    </source>
</evidence>
<gene>
    <name evidence="8" type="ORF">CO661_27425</name>
</gene>
<dbReference type="Proteomes" id="UP000220353">
    <property type="component" value="Unassembled WGS sequence"/>
</dbReference>
<reference evidence="8 9" key="1">
    <citation type="submission" date="2017-09" db="EMBL/GenBank/DDBJ databases">
        <title>Comparative genomics of rhizobia isolated from Phaseolus vulgaris in China.</title>
        <authorList>
            <person name="Tong W."/>
        </authorList>
    </citation>
    <scope>NUCLEOTIDE SEQUENCE [LARGE SCALE GENOMIC DNA]</scope>
    <source>
        <strain evidence="8 9">PCH1</strain>
    </source>
</reference>
<dbReference type="PANTHER" id="PTHR30349">
    <property type="entry name" value="PHAGE INTEGRASE-RELATED"/>
    <property type="match status" value="1"/>
</dbReference>
<dbReference type="Gene3D" id="1.10.150.130">
    <property type="match status" value="1"/>
</dbReference>
<dbReference type="AlphaFoldDB" id="A0A2A6LRP4"/>
<dbReference type="PROSITE" id="PS51898">
    <property type="entry name" value="TYR_RECOMBINASE"/>
    <property type="match status" value="1"/>
</dbReference>
<protein>
    <submittedName>
        <fullName evidence="8">Integrase</fullName>
    </submittedName>
</protein>
<evidence type="ECO:0000259" key="7">
    <source>
        <dbReference type="PROSITE" id="PS51900"/>
    </source>
</evidence>
<dbReference type="InterPro" id="IPR011010">
    <property type="entry name" value="DNA_brk_join_enz"/>
</dbReference>
<sequence length="335" mass="37572">MSDRKAPSLSNLVQRFFLEHLGQHRAVSRQTVAAYRDTLRLLLGFAAQRLHRTPSAIALMDLDATLLLAFLDHLEKERGNSVRSRNARLAAIRTFLKYAGHHDIDALATIERALAIPQKRFDRPMVGFLSRDEIRTIIEAPDARTWAGQRDRAMFSTLYNTGARVSEMIGVRWGDVVLEGQPAVHLHGKGRKDRSVPLWRTTASLLRSWRRRLGEPPADAMLLPNRSGGRMTRSNVTQRLQLAVEVAARRHPALIGRAVTPHVIRHTTAMHLLQSGVDITVIALWLGHEDTATTHMYVEADLTMKEQALMKLQPAGASAGRFRASDELMTFLQAL</sequence>
<dbReference type="InterPro" id="IPR050090">
    <property type="entry name" value="Tyrosine_recombinase_XerCD"/>
</dbReference>
<evidence type="ECO:0000256" key="3">
    <source>
        <dbReference type="ARBA" id="ARBA00023125"/>
    </source>
</evidence>
<dbReference type="GO" id="GO:0003677">
    <property type="term" value="F:DNA binding"/>
    <property type="evidence" value="ECO:0007669"/>
    <property type="project" value="UniProtKB-UniRule"/>
</dbReference>
<name>A0A2A6LRP4_RHIFR</name>
<dbReference type="GO" id="GO:0015074">
    <property type="term" value="P:DNA integration"/>
    <property type="evidence" value="ECO:0007669"/>
    <property type="project" value="UniProtKB-KW"/>
</dbReference>
<dbReference type="InterPro" id="IPR010998">
    <property type="entry name" value="Integrase_recombinase_N"/>
</dbReference>
<evidence type="ECO:0000259" key="6">
    <source>
        <dbReference type="PROSITE" id="PS51898"/>
    </source>
</evidence>
<dbReference type="Pfam" id="PF02899">
    <property type="entry name" value="Phage_int_SAM_1"/>
    <property type="match status" value="1"/>
</dbReference>
<evidence type="ECO:0000313" key="9">
    <source>
        <dbReference type="Proteomes" id="UP000220353"/>
    </source>
</evidence>
<dbReference type="PANTHER" id="PTHR30349:SF41">
    <property type="entry name" value="INTEGRASE_RECOMBINASE PROTEIN MJ0367-RELATED"/>
    <property type="match status" value="1"/>
</dbReference>
<organism evidence="8 9">
    <name type="scientific">Rhizobium fredii</name>
    <name type="common">Sinorhizobium fredii</name>
    <dbReference type="NCBI Taxonomy" id="380"/>
    <lineage>
        <taxon>Bacteria</taxon>
        <taxon>Pseudomonadati</taxon>
        <taxon>Pseudomonadota</taxon>
        <taxon>Alphaproteobacteria</taxon>
        <taxon>Hyphomicrobiales</taxon>
        <taxon>Rhizobiaceae</taxon>
        <taxon>Sinorhizobium/Ensifer group</taxon>
        <taxon>Sinorhizobium</taxon>
    </lineage>
</organism>
<dbReference type="InterPro" id="IPR004107">
    <property type="entry name" value="Integrase_SAM-like_N"/>
</dbReference>
<dbReference type="RefSeq" id="WP_097587711.1">
    <property type="nucleotide sequence ID" value="NZ_NWTC01000028.1"/>
</dbReference>
<dbReference type="EMBL" id="NWTC01000028">
    <property type="protein sequence ID" value="PDT44809.1"/>
    <property type="molecule type" value="Genomic_DNA"/>
</dbReference>
<dbReference type="PROSITE" id="PS51900">
    <property type="entry name" value="CB"/>
    <property type="match status" value="1"/>
</dbReference>
<evidence type="ECO:0000256" key="1">
    <source>
        <dbReference type="ARBA" id="ARBA00008857"/>
    </source>
</evidence>
<dbReference type="GO" id="GO:0006310">
    <property type="term" value="P:DNA recombination"/>
    <property type="evidence" value="ECO:0007669"/>
    <property type="project" value="UniProtKB-KW"/>
</dbReference>
<comment type="caution">
    <text evidence="8">The sequence shown here is derived from an EMBL/GenBank/DDBJ whole genome shotgun (WGS) entry which is preliminary data.</text>
</comment>
<evidence type="ECO:0000313" key="8">
    <source>
        <dbReference type="EMBL" id="PDT44809.1"/>
    </source>
</evidence>
<accession>A0A2A6LRP4</accession>
<dbReference type="InterPro" id="IPR013762">
    <property type="entry name" value="Integrase-like_cat_sf"/>
</dbReference>
<feature type="domain" description="Core-binding (CB)" evidence="7">
    <location>
        <begin position="7"/>
        <end position="100"/>
    </location>
</feature>
<dbReference type="SUPFAM" id="SSF56349">
    <property type="entry name" value="DNA breaking-rejoining enzymes"/>
    <property type="match status" value="1"/>
</dbReference>
<keyword evidence="4" id="KW-0233">DNA recombination</keyword>
<dbReference type="Pfam" id="PF00589">
    <property type="entry name" value="Phage_integrase"/>
    <property type="match status" value="1"/>
</dbReference>
<keyword evidence="3 5" id="KW-0238">DNA-binding</keyword>
<keyword evidence="2" id="KW-0229">DNA integration</keyword>